<dbReference type="SUPFAM" id="SSF53271">
    <property type="entry name" value="PRTase-like"/>
    <property type="match status" value="1"/>
</dbReference>
<dbReference type="RefSeq" id="WP_343834639.1">
    <property type="nucleotide sequence ID" value="NZ_BAAADK010000020.1"/>
</dbReference>
<comment type="similarity">
    <text evidence="1">Belongs to the ComF/GntX family.</text>
</comment>
<evidence type="ECO:0000313" key="2">
    <source>
        <dbReference type="EMBL" id="MDQ0166347.1"/>
    </source>
</evidence>
<dbReference type="InterPro" id="IPR051910">
    <property type="entry name" value="ComF/GntX_DNA_util-trans"/>
</dbReference>
<dbReference type="EMBL" id="JAUSTY010000008">
    <property type="protein sequence ID" value="MDQ0166347.1"/>
    <property type="molecule type" value="Genomic_DNA"/>
</dbReference>
<evidence type="ECO:0000313" key="3">
    <source>
        <dbReference type="Proteomes" id="UP001235840"/>
    </source>
</evidence>
<keyword evidence="3" id="KW-1185">Reference proteome</keyword>
<comment type="caution">
    <text evidence="2">The sequence shown here is derived from an EMBL/GenBank/DDBJ whole genome shotgun (WGS) entry which is preliminary data.</text>
</comment>
<accession>A0ABT9VZE8</accession>
<name>A0ABT9VZE8_9BACI</name>
<dbReference type="InterPro" id="IPR029057">
    <property type="entry name" value="PRTase-like"/>
</dbReference>
<dbReference type="CDD" id="cd06223">
    <property type="entry name" value="PRTases_typeI"/>
    <property type="match status" value="1"/>
</dbReference>
<dbReference type="InterPro" id="IPR000836">
    <property type="entry name" value="PRTase_dom"/>
</dbReference>
<dbReference type="Gene3D" id="3.40.50.2020">
    <property type="match status" value="1"/>
</dbReference>
<evidence type="ECO:0000256" key="1">
    <source>
        <dbReference type="ARBA" id="ARBA00008007"/>
    </source>
</evidence>
<gene>
    <name evidence="2" type="ORF">J2S11_002251</name>
</gene>
<sequence>MSTPFRWTDLFTFSIFRANPLLPVAEWLCFNCQNQIKWLEKELCPICSRQLDSLDSTFIRKHKEQTICYDCYRWKLWEEQMGMGMILEKNVSAVSYTPIVQEWMEQFKYRKDTRLAYFLASLIVNKALPRLDREEMDMILPIPLSAMRARERGFNQAERLADCLASALQLEVTSDILTMKDDLFKQSKKSRDERLAEMLKKFLKNQQSQVDIYKKRVLLLDDVYTTGATLYAAAFILRQEGAATVTSLTLAR</sequence>
<protein>
    <submittedName>
        <fullName evidence="2">Competence protein ComFC</fullName>
    </submittedName>
</protein>
<reference evidence="2 3" key="1">
    <citation type="submission" date="2023-07" db="EMBL/GenBank/DDBJ databases">
        <title>Genomic Encyclopedia of Type Strains, Phase IV (KMG-IV): sequencing the most valuable type-strain genomes for metagenomic binning, comparative biology and taxonomic classification.</title>
        <authorList>
            <person name="Goeker M."/>
        </authorList>
    </citation>
    <scope>NUCLEOTIDE SEQUENCE [LARGE SCALE GENOMIC DNA]</scope>
    <source>
        <strain evidence="2 3">DSM 12751</strain>
    </source>
</reference>
<dbReference type="PANTHER" id="PTHR47505">
    <property type="entry name" value="DNA UTILIZATION PROTEIN YHGH"/>
    <property type="match status" value="1"/>
</dbReference>
<proteinExistence type="inferred from homology"/>
<organism evidence="2 3">
    <name type="scientific">Caldalkalibacillus horti</name>
    <dbReference type="NCBI Taxonomy" id="77523"/>
    <lineage>
        <taxon>Bacteria</taxon>
        <taxon>Bacillati</taxon>
        <taxon>Bacillota</taxon>
        <taxon>Bacilli</taxon>
        <taxon>Bacillales</taxon>
        <taxon>Bacillaceae</taxon>
        <taxon>Caldalkalibacillus</taxon>
    </lineage>
</organism>
<dbReference type="Proteomes" id="UP001235840">
    <property type="component" value="Unassembled WGS sequence"/>
</dbReference>
<dbReference type="PANTHER" id="PTHR47505:SF1">
    <property type="entry name" value="DNA UTILIZATION PROTEIN YHGH"/>
    <property type="match status" value="1"/>
</dbReference>